<protein>
    <submittedName>
        <fullName evidence="7">Uncharacterized protein</fullName>
    </submittedName>
</protein>
<dbReference type="GO" id="GO:0046872">
    <property type="term" value="F:metal ion binding"/>
    <property type="evidence" value="ECO:0007669"/>
    <property type="project" value="UniProtKB-KW"/>
</dbReference>
<evidence type="ECO:0000256" key="4">
    <source>
        <dbReference type="ARBA" id="ARBA00024045"/>
    </source>
</evidence>
<evidence type="ECO:0000256" key="3">
    <source>
        <dbReference type="ARBA" id="ARBA00023289"/>
    </source>
</evidence>
<feature type="signal peptide" evidence="6">
    <location>
        <begin position="1"/>
        <end position="31"/>
    </location>
</feature>
<name>A0ABD1MM17_9FABA</name>
<dbReference type="Proteomes" id="UP001603857">
    <property type="component" value="Unassembled WGS sequence"/>
</dbReference>
<dbReference type="Gene3D" id="3.30.70.100">
    <property type="match status" value="1"/>
</dbReference>
<reference evidence="7 8" key="1">
    <citation type="submission" date="2024-08" db="EMBL/GenBank/DDBJ databases">
        <title>Insights into the chromosomal genome structure of Flemingia macrophylla.</title>
        <authorList>
            <person name="Ding Y."/>
            <person name="Zhao Y."/>
            <person name="Bi W."/>
            <person name="Wu M."/>
            <person name="Zhao G."/>
            <person name="Gong Y."/>
            <person name="Li W."/>
            <person name="Zhang P."/>
        </authorList>
    </citation>
    <scope>NUCLEOTIDE SEQUENCE [LARGE SCALE GENOMIC DNA]</scope>
    <source>
        <strain evidence="7">DYQJB</strain>
        <tissue evidence="7">Leaf</tissue>
    </source>
</reference>
<gene>
    <name evidence="7" type="ORF">Fmac_011282</name>
</gene>
<dbReference type="InterPro" id="IPR044577">
    <property type="entry name" value="HIPP4/7/8/17/18/19"/>
</dbReference>
<evidence type="ECO:0000256" key="6">
    <source>
        <dbReference type="SAM" id="SignalP"/>
    </source>
</evidence>
<evidence type="ECO:0000313" key="7">
    <source>
        <dbReference type="EMBL" id="KAL2336836.1"/>
    </source>
</evidence>
<keyword evidence="3" id="KW-0449">Lipoprotein</keyword>
<keyword evidence="6" id="KW-0732">Signal</keyword>
<proteinExistence type="inferred from homology"/>
<comment type="caution">
    <text evidence="7">The sequence shown here is derived from an EMBL/GenBank/DDBJ whole genome shotgun (WGS) entry which is preliminary data.</text>
</comment>
<accession>A0ABD1MM17</accession>
<dbReference type="AlphaFoldDB" id="A0ABD1MM17"/>
<evidence type="ECO:0000256" key="1">
    <source>
        <dbReference type="ARBA" id="ARBA00022481"/>
    </source>
</evidence>
<sequence length="103" mass="11732">MMLDTADASYQFSHCLEVLILLLHLPSYVQMCCDRRSSLDSRRVEEVIADGKASKVVVKGKTTDPIKVCERLQKKSSKNMELISPLPVPLKEKKEEEEEIKEP</sequence>
<evidence type="ECO:0000256" key="2">
    <source>
        <dbReference type="ARBA" id="ARBA00022723"/>
    </source>
</evidence>
<keyword evidence="2" id="KW-0479">Metal-binding</keyword>
<dbReference type="EMBL" id="JBGMDY010000004">
    <property type="protein sequence ID" value="KAL2336836.1"/>
    <property type="molecule type" value="Genomic_DNA"/>
</dbReference>
<feature type="chain" id="PRO_5044893005" evidence="6">
    <location>
        <begin position="32"/>
        <end position="103"/>
    </location>
</feature>
<dbReference type="PANTHER" id="PTHR46195">
    <property type="entry name" value="HEAVY METAL-ASSOCIATED ISOPRENYLATED PLANT PROTEIN 7"/>
    <property type="match status" value="1"/>
</dbReference>
<feature type="region of interest" description="Disordered" evidence="5">
    <location>
        <begin position="84"/>
        <end position="103"/>
    </location>
</feature>
<evidence type="ECO:0000256" key="5">
    <source>
        <dbReference type="SAM" id="MobiDB-lite"/>
    </source>
</evidence>
<evidence type="ECO:0000313" key="8">
    <source>
        <dbReference type="Proteomes" id="UP001603857"/>
    </source>
</evidence>
<keyword evidence="3" id="KW-0636">Prenylation</keyword>
<comment type="similarity">
    <text evidence="4">Belongs to the HIPP family.</text>
</comment>
<keyword evidence="1" id="KW-0488">Methylation</keyword>
<keyword evidence="8" id="KW-1185">Reference proteome</keyword>
<dbReference type="PANTHER" id="PTHR46195:SF10">
    <property type="entry name" value="HEAVY METAL-ASSOCIATED DOMAIN CONTAINING PROTEIN, EXPRESSED"/>
    <property type="match status" value="1"/>
</dbReference>
<organism evidence="7 8">
    <name type="scientific">Flemingia macrophylla</name>
    <dbReference type="NCBI Taxonomy" id="520843"/>
    <lineage>
        <taxon>Eukaryota</taxon>
        <taxon>Viridiplantae</taxon>
        <taxon>Streptophyta</taxon>
        <taxon>Embryophyta</taxon>
        <taxon>Tracheophyta</taxon>
        <taxon>Spermatophyta</taxon>
        <taxon>Magnoliopsida</taxon>
        <taxon>eudicotyledons</taxon>
        <taxon>Gunneridae</taxon>
        <taxon>Pentapetalae</taxon>
        <taxon>rosids</taxon>
        <taxon>fabids</taxon>
        <taxon>Fabales</taxon>
        <taxon>Fabaceae</taxon>
        <taxon>Papilionoideae</taxon>
        <taxon>50 kb inversion clade</taxon>
        <taxon>NPAAA clade</taxon>
        <taxon>indigoferoid/millettioid clade</taxon>
        <taxon>Phaseoleae</taxon>
        <taxon>Flemingia</taxon>
    </lineage>
</organism>